<dbReference type="EMBL" id="BPVZ01000135">
    <property type="protein sequence ID" value="GKV39503.1"/>
    <property type="molecule type" value="Genomic_DNA"/>
</dbReference>
<dbReference type="Proteomes" id="UP001054252">
    <property type="component" value="Unassembled WGS sequence"/>
</dbReference>
<name>A0AAV5LPY0_9ROSI</name>
<sequence>MLLIPTLPNASPLAFPYTPVYPTLPLFDSSVSASNPSTSTTNSSFFSTRTPPFLQTPPRFKRLHRQLDCENGNNNSFNFWQYHRHHTNEYQNLGESSGGSGLLEDLLEEAQAMAGSSDGFGRQTCFSSQEEKQVLDGFSPWGDSSSDNVIPSPMQVHEWYTGDGREASNGQSFVVTDDNLGPDMHQLASLCPMDTTADHGRVPSWDNFPGIR</sequence>
<dbReference type="AlphaFoldDB" id="A0AAV5LPY0"/>
<evidence type="ECO:0000313" key="2">
    <source>
        <dbReference type="Proteomes" id="UP001054252"/>
    </source>
</evidence>
<keyword evidence="2" id="KW-1185">Reference proteome</keyword>
<protein>
    <submittedName>
        <fullName evidence="1">Uncharacterized protein</fullName>
    </submittedName>
</protein>
<accession>A0AAV5LPY0</accession>
<reference evidence="1 2" key="1">
    <citation type="journal article" date="2021" name="Commun. Biol.">
        <title>The genome of Shorea leprosula (Dipterocarpaceae) highlights the ecological relevance of drought in aseasonal tropical rainforests.</title>
        <authorList>
            <person name="Ng K.K.S."/>
            <person name="Kobayashi M.J."/>
            <person name="Fawcett J.A."/>
            <person name="Hatakeyama M."/>
            <person name="Paape T."/>
            <person name="Ng C.H."/>
            <person name="Ang C.C."/>
            <person name="Tnah L.H."/>
            <person name="Lee C.T."/>
            <person name="Nishiyama T."/>
            <person name="Sese J."/>
            <person name="O'Brien M.J."/>
            <person name="Copetti D."/>
            <person name="Mohd Noor M.I."/>
            <person name="Ong R.C."/>
            <person name="Putra M."/>
            <person name="Sireger I.Z."/>
            <person name="Indrioko S."/>
            <person name="Kosugi Y."/>
            <person name="Izuno A."/>
            <person name="Isagi Y."/>
            <person name="Lee S.L."/>
            <person name="Shimizu K.K."/>
        </authorList>
    </citation>
    <scope>NUCLEOTIDE SEQUENCE [LARGE SCALE GENOMIC DNA]</scope>
    <source>
        <strain evidence="1">214</strain>
    </source>
</reference>
<organism evidence="1 2">
    <name type="scientific">Rubroshorea leprosula</name>
    <dbReference type="NCBI Taxonomy" id="152421"/>
    <lineage>
        <taxon>Eukaryota</taxon>
        <taxon>Viridiplantae</taxon>
        <taxon>Streptophyta</taxon>
        <taxon>Embryophyta</taxon>
        <taxon>Tracheophyta</taxon>
        <taxon>Spermatophyta</taxon>
        <taxon>Magnoliopsida</taxon>
        <taxon>eudicotyledons</taxon>
        <taxon>Gunneridae</taxon>
        <taxon>Pentapetalae</taxon>
        <taxon>rosids</taxon>
        <taxon>malvids</taxon>
        <taxon>Malvales</taxon>
        <taxon>Dipterocarpaceae</taxon>
        <taxon>Rubroshorea</taxon>
    </lineage>
</organism>
<comment type="caution">
    <text evidence="1">The sequence shown here is derived from an EMBL/GenBank/DDBJ whole genome shotgun (WGS) entry which is preliminary data.</text>
</comment>
<evidence type="ECO:0000313" key="1">
    <source>
        <dbReference type="EMBL" id="GKV39503.1"/>
    </source>
</evidence>
<gene>
    <name evidence="1" type="ORF">SLEP1_g47261</name>
</gene>
<proteinExistence type="predicted"/>